<accession>X0ZGT9</accession>
<organism evidence="1">
    <name type="scientific">marine sediment metagenome</name>
    <dbReference type="NCBI Taxonomy" id="412755"/>
    <lineage>
        <taxon>unclassified sequences</taxon>
        <taxon>metagenomes</taxon>
        <taxon>ecological metagenomes</taxon>
    </lineage>
</organism>
<proteinExistence type="predicted"/>
<name>X0ZGT9_9ZZZZ</name>
<comment type="caution">
    <text evidence="1">The sequence shown here is derived from an EMBL/GenBank/DDBJ whole genome shotgun (WGS) entry which is preliminary data.</text>
</comment>
<gene>
    <name evidence="1" type="ORF">S01H1_78690</name>
</gene>
<reference evidence="1" key="1">
    <citation type="journal article" date="2014" name="Front. Microbiol.">
        <title>High frequency of phylogenetically diverse reductive dehalogenase-homologous genes in deep subseafloor sedimentary metagenomes.</title>
        <authorList>
            <person name="Kawai M."/>
            <person name="Futagami T."/>
            <person name="Toyoda A."/>
            <person name="Takaki Y."/>
            <person name="Nishi S."/>
            <person name="Hori S."/>
            <person name="Arai W."/>
            <person name="Tsubouchi T."/>
            <person name="Morono Y."/>
            <person name="Uchiyama I."/>
            <person name="Ito T."/>
            <person name="Fujiyama A."/>
            <person name="Inagaki F."/>
            <person name="Takami H."/>
        </authorList>
    </citation>
    <scope>NUCLEOTIDE SEQUENCE</scope>
    <source>
        <strain evidence="1">Expedition CK06-06</strain>
    </source>
</reference>
<evidence type="ECO:0000313" key="1">
    <source>
        <dbReference type="EMBL" id="GAG47566.1"/>
    </source>
</evidence>
<dbReference type="EMBL" id="BARS01052979">
    <property type="protein sequence ID" value="GAG47566.1"/>
    <property type="molecule type" value="Genomic_DNA"/>
</dbReference>
<feature type="non-terminal residue" evidence="1">
    <location>
        <position position="189"/>
    </location>
</feature>
<sequence length="189" mass="21352">MKKSSRGAVANRRLPHPVSIKRFLDDPNFLGDGSRWPEIRAEAIRIVERDPTEIALAWGTGAGKTALGADLFCYYAHKILPDIATGKFFDGYGLRGDKPVFFFCLATRTQQARDNFFAEVRGRIDYSPWFQEHFPPDEHIASRIIFTRPEKQGAKWVNERLPLIIEPQGCSTRGPLAYDTYCCAIDEAG</sequence>
<evidence type="ECO:0008006" key="2">
    <source>
        <dbReference type="Google" id="ProtNLM"/>
    </source>
</evidence>
<dbReference type="AlphaFoldDB" id="X0ZGT9"/>
<protein>
    <recommendedName>
        <fullName evidence="2">Helicase/UvrB N-terminal domain-containing protein</fullName>
    </recommendedName>
</protein>